<comment type="caution">
    <text evidence="1">The sequence shown here is derived from an EMBL/GenBank/DDBJ whole genome shotgun (WGS) entry which is preliminary data.</text>
</comment>
<dbReference type="EMBL" id="JAXIOK010000022">
    <property type="protein sequence ID" value="KAK4744382.1"/>
    <property type="molecule type" value="Genomic_DNA"/>
</dbReference>
<keyword evidence="2" id="KW-1185">Reference proteome</keyword>
<reference evidence="1 2" key="1">
    <citation type="journal article" date="2023" name="Hortic Res">
        <title>Pangenome of water caltrop reveals structural variations and asymmetric subgenome divergence after allopolyploidization.</title>
        <authorList>
            <person name="Zhang X."/>
            <person name="Chen Y."/>
            <person name="Wang L."/>
            <person name="Yuan Y."/>
            <person name="Fang M."/>
            <person name="Shi L."/>
            <person name="Lu R."/>
            <person name="Comes H.P."/>
            <person name="Ma Y."/>
            <person name="Chen Y."/>
            <person name="Huang G."/>
            <person name="Zhou Y."/>
            <person name="Zheng Z."/>
            <person name="Qiu Y."/>
        </authorList>
    </citation>
    <scope>NUCLEOTIDE SEQUENCE [LARGE SCALE GENOMIC DNA]</scope>
    <source>
        <tissue evidence="1">Roots</tissue>
    </source>
</reference>
<sequence>MEPRVSAFDALRGFAKSSEDFVSGLIHRRDSSSRNNPIEILKRLQREAFSDLMRLRDRQDKIEKLLSIYKTSKKGPFEEAATHVRGEVDFSGALLKMDSVDQQNIDQLRIAGINTGVDARFTFETNVRGKDHFLVELKTSRKVGGDLNDISGNPSLSLAKVFCRANIADWFSAILIPIGAHCSDIVSDSSFLHQGKGLTDNSLFRHPLVSQPYGCAFGVAARKANFVASIGHLISGVDRPLDVQGITHHLLTFGQVVYNLPRETKFSLMGLHENPIISNQSYSLGPFAIPMSSLRGHQNSDVSGVCTGDSSSGSLAVMLESLLDDYTRIGGWVEMNRSSDKNLKWAISVSDDSKYELGWGLSLSGAADNSNKMDHFQVESYLKFNLGERLAVRPGIVHVMGNSSRITAFLLRSNWSF</sequence>
<dbReference type="Proteomes" id="UP001345219">
    <property type="component" value="Chromosome 9"/>
</dbReference>
<evidence type="ECO:0000313" key="2">
    <source>
        <dbReference type="Proteomes" id="UP001345219"/>
    </source>
</evidence>
<accession>A0AAN7JI72</accession>
<dbReference type="AlphaFoldDB" id="A0AAN7JI72"/>
<gene>
    <name evidence="1" type="ORF">SAY87_010694</name>
</gene>
<organism evidence="1 2">
    <name type="scientific">Trapa incisa</name>
    <dbReference type="NCBI Taxonomy" id="236973"/>
    <lineage>
        <taxon>Eukaryota</taxon>
        <taxon>Viridiplantae</taxon>
        <taxon>Streptophyta</taxon>
        <taxon>Embryophyta</taxon>
        <taxon>Tracheophyta</taxon>
        <taxon>Spermatophyta</taxon>
        <taxon>Magnoliopsida</taxon>
        <taxon>eudicotyledons</taxon>
        <taxon>Gunneridae</taxon>
        <taxon>Pentapetalae</taxon>
        <taxon>rosids</taxon>
        <taxon>malvids</taxon>
        <taxon>Myrtales</taxon>
        <taxon>Lythraceae</taxon>
        <taxon>Trapa</taxon>
    </lineage>
</organism>
<dbReference type="PANTHER" id="PTHR35097">
    <property type="entry name" value="GDSL ESTERASE/LIPASE"/>
    <property type="match status" value="1"/>
</dbReference>
<proteinExistence type="predicted"/>
<evidence type="ECO:0000313" key="1">
    <source>
        <dbReference type="EMBL" id="KAK4744382.1"/>
    </source>
</evidence>
<name>A0AAN7JI72_9MYRT</name>
<dbReference type="PANTHER" id="PTHR35097:SF1">
    <property type="entry name" value="GDSL ESTERASE_LIPASE"/>
    <property type="match status" value="1"/>
</dbReference>
<protein>
    <submittedName>
        <fullName evidence="1">Uncharacterized protein</fullName>
    </submittedName>
</protein>